<organism evidence="2 3">
    <name type="scientific">Actinokineospora diospyrosa</name>
    <dbReference type="NCBI Taxonomy" id="103728"/>
    <lineage>
        <taxon>Bacteria</taxon>
        <taxon>Bacillati</taxon>
        <taxon>Actinomycetota</taxon>
        <taxon>Actinomycetes</taxon>
        <taxon>Pseudonocardiales</taxon>
        <taxon>Pseudonocardiaceae</taxon>
        <taxon>Actinokineospora</taxon>
    </lineage>
</organism>
<name>A0ABT1I9G7_9PSEU</name>
<protein>
    <submittedName>
        <fullName evidence="2">Uncharacterized protein</fullName>
    </submittedName>
</protein>
<feature type="region of interest" description="Disordered" evidence="1">
    <location>
        <begin position="1"/>
        <end position="55"/>
    </location>
</feature>
<evidence type="ECO:0000313" key="2">
    <source>
        <dbReference type="EMBL" id="MCP2269279.1"/>
    </source>
</evidence>
<reference evidence="2 3" key="1">
    <citation type="submission" date="2022-06" db="EMBL/GenBank/DDBJ databases">
        <title>Genomic Encyclopedia of Archaeal and Bacterial Type Strains, Phase II (KMG-II): from individual species to whole genera.</title>
        <authorList>
            <person name="Goeker M."/>
        </authorList>
    </citation>
    <scope>NUCLEOTIDE SEQUENCE [LARGE SCALE GENOMIC DNA]</scope>
    <source>
        <strain evidence="2 3">DSM 44255</strain>
    </source>
</reference>
<proteinExistence type="predicted"/>
<dbReference type="EMBL" id="JAMTCO010000004">
    <property type="protein sequence ID" value="MCP2269279.1"/>
    <property type="molecule type" value="Genomic_DNA"/>
</dbReference>
<accession>A0ABT1I9G7</accession>
<gene>
    <name evidence="2" type="ORF">LV75_001767</name>
</gene>
<feature type="compositionally biased region" description="Basic and acidic residues" evidence="1">
    <location>
        <begin position="42"/>
        <end position="54"/>
    </location>
</feature>
<comment type="caution">
    <text evidence="2">The sequence shown here is derived from an EMBL/GenBank/DDBJ whole genome shotgun (WGS) entry which is preliminary data.</text>
</comment>
<feature type="compositionally biased region" description="Basic and acidic residues" evidence="1">
    <location>
        <begin position="197"/>
        <end position="216"/>
    </location>
</feature>
<dbReference type="Proteomes" id="UP001205185">
    <property type="component" value="Unassembled WGS sequence"/>
</dbReference>
<feature type="region of interest" description="Disordered" evidence="1">
    <location>
        <begin position="288"/>
        <end position="308"/>
    </location>
</feature>
<evidence type="ECO:0000256" key="1">
    <source>
        <dbReference type="SAM" id="MobiDB-lite"/>
    </source>
</evidence>
<keyword evidence="3" id="KW-1185">Reference proteome</keyword>
<evidence type="ECO:0000313" key="3">
    <source>
        <dbReference type="Proteomes" id="UP001205185"/>
    </source>
</evidence>
<sequence length="443" mass="50122">MEVLGVDHLQGMSDRTDETVPSRFGRVPARVLQKPGNPDGSGDEHPRDRTLDSPHRRRVIAVFRWNRERNGQSRQQLDSQLKMSACEMLDSTSGRPPVDVGDQRRLVRGIHDDARHRGTREHPTQTCDQLVRTQICKDPQWARIVRLYYRRRAGEVMVFGCLRPCQYHHRPDHRVVDRRRVHQVRVVGQAAARLQCRERPQRRQRSRDQAVREFRSPRRQVAQRLQKLGNSDTLHGVEQLVDDTFVKPVRRTTGNRRQPAPSRGSRVRVDVNRGVHLEKIEIVQDANGRRVRGRSQAPSPLHPHGSLNPLEPQPLCPLGSLCLGLLLASANLGLQVGNPPRRFPQVATPAVIGIEPERHMVQPHPSRVPDRDRTLHSSHVQRQPGLFLQHPSTTDLHEPHVPAVIGSQLHDPSVLTTQLEVPGDLCLVQPSTPVRGSPPAPPV</sequence>
<feature type="region of interest" description="Disordered" evidence="1">
    <location>
        <begin position="197"/>
        <end position="217"/>
    </location>
</feature>